<dbReference type="STRING" id="260084.SAMN02927928_0929"/>
<name>A0A1G4Q5G9_9CAUL</name>
<dbReference type="OrthoDB" id="8716700at2"/>
<dbReference type="Pfam" id="PF05013">
    <property type="entry name" value="FGase"/>
    <property type="match status" value="1"/>
</dbReference>
<dbReference type="NCBIfam" id="TIGR02017">
    <property type="entry name" value="hutG_amidohyd"/>
    <property type="match status" value="1"/>
</dbReference>
<dbReference type="InterPro" id="IPR010247">
    <property type="entry name" value="HutG_amidohyd"/>
</dbReference>
<dbReference type="Proteomes" id="UP000199150">
    <property type="component" value="Unassembled WGS sequence"/>
</dbReference>
<dbReference type="AlphaFoldDB" id="A0A1G4Q5G9"/>
<proteinExistence type="predicted"/>
<sequence>MPAAPQTTNHPVFAFHEGTSPLVIAAPHVGTHIPPDIAAKLNDTGRAVRETDFHVHRLFDFARELGATTLFATHSRYVVDLNRDPAGANLYPGQFETGLCPVSDFDQNPIYPEAHNPCAAEIEFRRETYWQPYHDQLKAALDAAVARHGKALLIDAHSIRGVIPSLFEGRLPDLNFGTNSGQTLRGGTLKALQDWRVKTDTYSHVLDGRFKGGYTTRHYGALAEEIQALQIEIVQDTYLDSKTPHLYDAGIAAPLSQTLRPLIEALVAAL</sequence>
<gene>
    <name evidence="1" type="ORF">SAMN02927928_0929</name>
</gene>
<dbReference type="RefSeq" id="WP_090644202.1">
    <property type="nucleotide sequence ID" value="NZ_CBCRYE010000001.1"/>
</dbReference>
<protein>
    <submittedName>
        <fullName evidence="1">N-formylglutamate deformylase</fullName>
    </submittedName>
</protein>
<dbReference type="InterPro" id="IPR007709">
    <property type="entry name" value="N-FG_amidohydro"/>
</dbReference>
<reference evidence="2" key="1">
    <citation type="submission" date="2016-10" db="EMBL/GenBank/DDBJ databases">
        <authorList>
            <person name="Varghese N."/>
            <person name="Submissions S."/>
        </authorList>
    </citation>
    <scope>NUCLEOTIDE SEQUENCE [LARGE SCALE GENOMIC DNA]</scope>
    <source>
        <strain evidence="2">CGMCC 1.3431</strain>
    </source>
</reference>
<keyword evidence="2" id="KW-1185">Reference proteome</keyword>
<evidence type="ECO:0000313" key="1">
    <source>
        <dbReference type="EMBL" id="SCW39742.1"/>
    </source>
</evidence>
<dbReference type="Gene3D" id="3.40.630.40">
    <property type="entry name" value="Zn-dependent exopeptidases"/>
    <property type="match status" value="1"/>
</dbReference>
<organism evidence="1 2">
    <name type="scientific">Asticcacaulis taihuensis</name>
    <dbReference type="NCBI Taxonomy" id="260084"/>
    <lineage>
        <taxon>Bacteria</taxon>
        <taxon>Pseudomonadati</taxon>
        <taxon>Pseudomonadota</taxon>
        <taxon>Alphaproteobacteria</taxon>
        <taxon>Caulobacterales</taxon>
        <taxon>Caulobacteraceae</taxon>
        <taxon>Asticcacaulis</taxon>
    </lineage>
</organism>
<dbReference type="SUPFAM" id="SSF53187">
    <property type="entry name" value="Zn-dependent exopeptidases"/>
    <property type="match status" value="1"/>
</dbReference>
<dbReference type="EMBL" id="FMTS01000001">
    <property type="protein sequence ID" value="SCW39742.1"/>
    <property type="molecule type" value="Genomic_DNA"/>
</dbReference>
<accession>A0A1G4Q5G9</accession>
<evidence type="ECO:0000313" key="2">
    <source>
        <dbReference type="Proteomes" id="UP000199150"/>
    </source>
</evidence>